<evidence type="ECO:0000259" key="2">
    <source>
        <dbReference type="PROSITE" id="PS50011"/>
    </source>
</evidence>
<dbReference type="PANTHER" id="PTHR46146">
    <property type="entry name" value="SERINE/THREONINE-PROTEIN KINASE-LIKE PROTEIN CCR4"/>
    <property type="match status" value="1"/>
</dbReference>
<dbReference type="InterPro" id="IPR005174">
    <property type="entry name" value="KIB1-4_b-propeller"/>
</dbReference>
<dbReference type="Pfam" id="PF00646">
    <property type="entry name" value="F-box"/>
    <property type="match status" value="1"/>
</dbReference>
<sequence>MGLSLTKLYVRLETVEEKEERKYSMMWAKFRPVLLAFQKGLHKANKVLTRSRKEENKRDWAELNIELLHLISKKMESLSNFIIFRAVCKNWRLATDLTDAPAQLPWLIWPTATTTMPIDRSQQIRDNGYFVYSLSSNTTQRIPLPNLVLPTETMKYEFVRFQPPETIKHISIVLPEPAAFGYYKGRLFWSLAIPRVTWVYDASTGTKTSIEIPHPGEEVNFNFLINDMGDLLGVMMSFIDVVGLGEVSWKFEFEVYRLEHTDDFDCYRWSKLNEIGDRIIFLQDFNYALNNVKVFSFNELKIATNNFSRDSLLGCGAFGIVYGGQLSDGRLVAVKLCYTTDSGWESCFKAELETLATTCHVNVVSLIGYCKESNEPLCVFEYMPNKDLHRHIHLRNWRMKCDHVDVATVIGTAGYLDPDCDPYFPCVTQQNDVYSFGVVMLEMVTGRRAYNTSDETQLAPFAAPKIARGKLMEVLDKRLAVPVGRKMEAVQILAQLALQCTQSGLERPNMSEVVTILESAVALFN</sequence>
<feature type="binding site" evidence="1">
    <location>
        <position position="335"/>
    </location>
    <ligand>
        <name>ATP</name>
        <dbReference type="ChEBI" id="CHEBI:30616"/>
    </ligand>
</feature>
<evidence type="ECO:0000313" key="4">
    <source>
        <dbReference type="Proteomes" id="UP000623129"/>
    </source>
</evidence>
<dbReference type="EMBL" id="SWLB01000012">
    <property type="protein sequence ID" value="KAF3331379.1"/>
    <property type="molecule type" value="Genomic_DNA"/>
</dbReference>
<dbReference type="OrthoDB" id="604128at2759"/>
<comment type="caution">
    <text evidence="3">The sequence shown here is derived from an EMBL/GenBank/DDBJ whole genome shotgun (WGS) entry which is preliminary data.</text>
</comment>
<reference evidence="3" key="1">
    <citation type="submission" date="2020-01" db="EMBL/GenBank/DDBJ databases">
        <title>Genome sequence of Kobresia littledalei, the first chromosome-level genome in the family Cyperaceae.</title>
        <authorList>
            <person name="Qu G."/>
        </authorList>
    </citation>
    <scope>NUCLEOTIDE SEQUENCE</scope>
    <source>
        <strain evidence="3">C.B.Clarke</strain>
        <tissue evidence="3">Leaf</tissue>
    </source>
</reference>
<dbReference type="PROSITE" id="PS50011">
    <property type="entry name" value="PROTEIN_KINASE_DOM"/>
    <property type="match status" value="1"/>
</dbReference>
<dbReference type="Proteomes" id="UP000623129">
    <property type="component" value="Unassembled WGS sequence"/>
</dbReference>
<evidence type="ECO:0000256" key="1">
    <source>
        <dbReference type="PROSITE-ProRule" id="PRU10141"/>
    </source>
</evidence>
<dbReference type="PANTHER" id="PTHR46146:SF3">
    <property type="entry name" value="SERINE_THREONINE-PROTEIN KINASE-LIKE PROTEIN CCR3-RELATED"/>
    <property type="match status" value="1"/>
</dbReference>
<keyword evidence="1" id="KW-0547">Nucleotide-binding</keyword>
<dbReference type="Pfam" id="PF03478">
    <property type="entry name" value="Beta-prop_KIB1-4"/>
    <property type="match status" value="1"/>
</dbReference>
<dbReference type="Pfam" id="PF07714">
    <property type="entry name" value="PK_Tyr_Ser-Thr"/>
    <property type="match status" value="1"/>
</dbReference>
<dbReference type="PROSITE" id="PS00107">
    <property type="entry name" value="PROTEIN_KINASE_ATP"/>
    <property type="match status" value="1"/>
</dbReference>
<keyword evidence="1" id="KW-0067">ATP-binding</keyword>
<accession>A0A833VQT9</accession>
<proteinExistence type="predicted"/>
<organism evidence="3 4">
    <name type="scientific">Carex littledalei</name>
    <dbReference type="NCBI Taxonomy" id="544730"/>
    <lineage>
        <taxon>Eukaryota</taxon>
        <taxon>Viridiplantae</taxon>
        <taxon>Streptophyta</taxon>
        <taxon>Embryophyta</taxon>
        <taxon>Tracheophyta</taxon>
        <taxon>Spermatophyta</taxon>
        <taxon>Magnoliopsida</taxon>
        <taxon>Liliopsida</taxon>
        <taxon>Poales</taxon>
        <taxon>Cyperaceae</taxon>
        <taxon>Cyperoideae</taxon>
        <taxon>Cariceae</taxon>
        <taxon>Carex</taxon>
        <taxon>Carex subgen. Euthyceras</taxon>
    </lineage>
</organism>
<keyword evidence="3" id="KW-0808">Transferase</keyword>
<dbReference type="InterPro" id="IPR000719">
    <property type="entry name" value="Prot_kinase_dom"/>
</dbReference>
<dbReference type="SUPFAM" id="SSF56112">
    <property type="entry name" value="Protein kinase-like (PK-like)"/>
    <property type="match status" value="1"/>
</dbReference>
<dbReference type="AlphaFoldDB" id="A0A833VQT9"/>
<evidence type="ECO:0000313" key="3">
    <source>
        <dbReference type="EMBL" id="KAF3331379.1"/>
    </source>
</evidence>
<dbReference type="InterPro" id="IPR011009">
    <property type="entry name" value="Kinase-like_dom_sf"/>
</dbReference>
<keyword evidence="3" id="KW-0418">Kinase</keyword>
<gene>
    <name evidence="3" type="ORF">FCM35_KLT02785</name>
</gene>
<dbReference type="Gene3D" id="1.10.510.10">
    <property type="entry name" value="Transferase(Phosphotransferase) domain 1"/>
    <property type="match status" value="1"/>
</dbReference>
<protein>
    <submittedName>
        <fullName evidence="3">Putative Kinase</fullName>
    </submittedName>
</protein>
<keyword evidence="4" id="KW-1185">Reference proteome</keyword>
<dbReference type="InterPro" id="IPR017441">
    <property type="entry name" value="Protein_kinase_ATP_BS"/>
</dbReference>
<name>A0A833VQT9_9POAL</name>
<dbReference type="GO" id="GO:0005524">
    <property type="term" value="F:ATP binding"/>
    <property type="evidence" value="ECO:0007669"/>
    <property type="project" value="UniProtKB-UniRule"/>
</dbReference>
<dbReference type="InterPro" id="IPR001245">
    <property type="entry name" value="Ser-Thr/Tyr_kinase_cat_dom"/>
</dbReference>
<dbReference type="InterPro" id="IPR001810">
    <property type="entry name" value="F-box_dom"/>
</dbReference>
<dbReference type="Gene3D" id="3.30.200.20">
    <property type="entry name" value="Phosphorylase Kinase, domain 1"/>
    <property type="match status" value="1"/>
</dbReference>
<dbReference type="GO" id="GO:0004672">
    <property type="term" value="F:protein kinase activity"/>
    <property type="evidence" value="ECO:0007669"/>
    <property type="project" value="InterPro"/>
</dbReference>
<feature type="domain" description="Protein kinase" evidence="2">
    <location>
        <begin position="307"/>
        <end position="525"/>
    </location>
</feature>
<dbReference type="FunFam" id="3.30.200.20:FF:000015">
    <property type="entry name" value="Somatic embryogenesis receptor kinase 1"/>
    <property type="match status" value="1"/>
</dbReference>